<evidence type="ECO:0000259" key="2">
    <source>
        <dbReference type="Pfam" id="PF08327"/>
    </source>
</evidence>
<dbReference type="Pfam" id="PF08327">
    <property type="entry name" value="AHSA1"/>
    <property type="match status" value="1"/>
</dbReference>
<feature type="domain" description="Activator of Hsp90 ATPase homologue 1/2-like C-terminal" evidence="2">
    <location>
        <begin position="13"/>
        <end position="127"/>
    </location>
</feature>
<dbReference type="Proteomes" id="UP000195787">
    <property type="component" value="Unassembled WGS sequence"/>
</dbReference>
<dbReference type="AlphaFoldDB" id="A0A1R4FT67"/>
<dbReference type="InterPro" id="IPR013538">
    <property type="entry name" value="ASHA1/2-like_C"/>
</dbReference>
<dbReference type="InterPro" id="IPR023393">
    <property type="entry name" value="START-like_dom_sf"/>
</dbReference>
<gene>
    <name evidence="3" type="ORF">CZ674_06460</name>
</gene>
<evidence type="ECO:0000313" key="3">
    <source>
        <dbReference type="EMBL" id="SJM59017.1"/>
    </source>
</evidence>
<organism evidence="3 4">
    <name type="scientific">Agrococcus casei LMG 22410</name>
    <dbReference type="NCBI Taxonomy" id="1255656"/>
    <lineage>
        <taxon>Bacteria</taxon>
        <taxon>Bacillati</taxon>
        <taxon>Actinomycetota</taxon>
        <taxon>Actinomycetes</taxon>
        <taxon>Micrococcales</taxon>
        <taxon>Microbacteriaceae</taxon>
        <taxon>Agrococcus</taxon>
    </lineage>
</organism>
<sequence length="158" mass="17022">MPDDLVLERWFDAGADAVWSHLTDVTRLDEWLGHPLESAPAVGGVMSIDHGGGYICTSVIENCDTEQRSLIVSWSFPDEPQTRVSVQVASMGSCAQSRLTLRHAGLGDLRDEYAHGWATHLAYFEASLGGLPLDLAEFWSVHAALAASVTEVRAGDAG</sequence>
<dbReference type="SUPFAM" id="SSF55961">
    <property type="entry name" value="Bet v1-like"/>
    <property type="match status" value="1"/>
</dbReference>
<evidence type="ECO:0000313" key="4">
    <source>
        <dbReference type="Proteomes" id="UP000195787"/>
    </source>
</evidence>
<protein>
    <recommendedName>
        <fullName evidence="2">Activator of Hsp90 ATPase homologue 1/2-like C-terminal domain-containing protein</fullName>
    </recommendedName>
</protein>
<dbReference type="Gene3D" id="3.30.530.20">
    <property type="match status" value="1"/>
</dbReference>
<evidence type="ECO:0000256" key="1">
    <source>
        <dbReference type="ARBA" id="ARBA00006817"/>
    </source>
</evidence>
<dbReference type="OrthoDB" id="8117292at2"/>
<accession>A0A1R4FT67</accession>
<proteinExistence type="inferred from homology"/>
<dbReference type="GeneID" id="303172864"/>
<comment type="similarity">
    <text evidence="1">Belongs to the AHA1 family.</text>
</comment>
<dbReference type="EMBL" id="FUHU01000026">
    <property type="protein sequence ID" value="SJM59017.1"/>
    <property type="molecule type" value="Genomic_DNA"/>
</dbReference>
<keyword evidence="4" id="KW-1185">Reference proteome</keyword>
<reference evidence="3 4" key="1">
    <citation type="submission" date="2017-02" db="EMBL/GenBank/DDBJ databases">
        <authorList>
            <person name="Peterson S.W."/>
        </authorList>
    </citation>
    <scope>NUCLEOTIDE SEQUENCE [LARGE SCALE GENOMIC DNA]</scope>
    <source>
        <strain evidence="3 4">LMG 22410</strain>
    </source>
</reference>
<dbReference type="RefSeq" id="WP_159456918.1">
    <property type="nucleotide sequence ID" value="NZ_FUHU01000026.1"/>
</dbReference>
<name>A0A1R4FT67_9MICO</name>